<feature type="region of interest" description="Disordered" evidence="1">
    <location>
        <begin position="1"/>
        <end position="65"/>
    </location>
</feature>
<gene>
    <name evidence="2" type="ORF">LCGC14_0273660</name>
</gene>
<sequence length="90" mass="9574">MPNPEDMHGAADGFGGSDFEEPEAERLAAAAAEPEPEPAPEPPAPPPVPVVTHTAKGPVPVVKRAPKPGMVDARVLKRPNRMVRMVKPRK</sequence>
<accession>A0A0F9U322</accession>
<name>A0A0F9U322_9ZZZZ</name>
<dbReference type="EMBL" id="LAZR01000153">
    <property type="protein sequence ID" value="KKN85954.1"/>
    <property type="molecule type" value="Genomic_DNA"/>
</dbReference>
<organism evidence="2">
    <name type="scientific">marine sediment metagenome</name>
    <dbReference type="NCBI Taxonomy" id="412755"/>
    <lineage>
        <taxon>unclassified sequences</taxon>
        <taxon>metagenomes</taxon>
        <taxon>ecological metagenomes</taxon>
    </lineage>
</organism>
<dbReference type="AlphaFoldDB" id="A0A0F9U322"/>
<evidence type="ECO:0000313" key="2">
    <source>
        <dbReference type="EMBL" id="KKN85954.1"/>
    </source>
</evidence>
<protein>
    <submittedName>
        <fullName evidence="2">Uncharacterized protein</fullName>
    </submittedName>
</protein>
<proteinExistence type="predicted"/>
<evidence type="ECO:0000256" key="1">
    <source>
        <dbReference type="SAM" id="MobiDB-lite"/>
    </source>
</evidence>
<comment type="caution">
    <text evidence="2">The sequence shown here is derived from an EMBL/GenBank/DDBJ whole genome shotgun (WGS) entry which is preliminary data.</text>
</comment>
<feature type="compositionally biased region" description="Pro residues" evidence="1">
    <location>
        <begin position="37"/>
        <end position="49"/>
    </location>
</feature>
<reference evidence="2" key="1">
    <citation type="journal article" date="2015" name="Nature">
        <title>Complex archaea that bridge the gap between prokaryotes and eukaryotes.</title>
        <authorList>
            <person name="Spang A."/>
            <person name="Saw J.H."/>
            <person name="Jorgensen S.L."/>
            <person name="Zaremba-Niedzwiedzka K."/>
            <person name="Martijn J."/>
            <person name="Lind A.E."/>
            <person name="van Eijk R."/>
            <person name="Schleper C."/>
            <person name="Guy L."/>
            <person name="Ettema T.J."/>
        </authorList>
    </citation>
    <scope>NUCLEOTIDE SEQUENCE</scope>
</reference>